<dbReference type="InterPro" id="IPR010774">
    <property type="entry name" value="YbcO"/>
</dbReference>
<organism evidence="2 3">
    <name type="scientific">Pseudomonas nitroreducens</name>
    <dbReference type="NCBI Taxonomy" id="46680"/>
    <lineage>
        <taxon>Bacteria</taxon>
        <taxon>Pseudomonadati</taxon>
        <taxon>Pseudomonadota</taxon>
        <taxon>Gammaproteobacteria</taxon>
        <taxon>Pseudomonadales</taxon>
        <taxon>Pseudomonadaceae</taxon>
        <taxon>Pseudomonas</taxon>
    </lineage>
</organism>
<reference evidence="2 3" key="1">
    <citation type="submission" date="2020-02" db="EMBL/GenBank/DDBJ databases">
        <title>Integrative conjugative elements (ICEs) and plasmids drive adaptation of Pseudomonas nitroreducens strain HBP1 to wastewater environment.</title>
        <authorList>
            <person name="Sentchilo V."/>
            <person name="Carraro N."/>
            <person name="Bertelli C."/>
            <person name="van der Meer J.R."/>
        </authorList>
    </citation>
    <scope>NUCLEOTIDE SEQUENCE [LARGE SCALE GENOMIC DNA]</scope>
    <source>
        <strain evidence="2 3">HBP1</strain>
    </source>
</reference>
<accession>A0A6G6IUN6</accession>
<reference evidence="1 4" key="2">
    <citation type="submission" date="2020-11" db="EMBL/GenBank/DDBJ databases">
        <title>Enhanced detection system for hospital associated transmission using whole genome sequencing surveillance.</title>
        <authorList>
            <person name="Harrison L.H."/>
            <person name="Van Tyne D."/>
            <person name="Marsh J.W."/>
            <person name="Griffith M.P."/>
            <person name="Snyder D.J."/>
            <person name="Cooper V.S."/>
            <person name="Mustapha M."/>
        </authorList>
    </citation>
    <scope>NUCLEOTIDE SEQUENCE [LARGE SCALE GENOMIC DNA]</scope>
    <source>
        <strain evidence="1 4">PSA00705</strain>
    </source>
</reference>
<gene>
    <name evidence="2" type="ORF">G5B91_10985</name>
    <name evidence="1" type="ORF">I5I61_18770</name>
</gene>
<evidence type="ECO:0000313" key="1">
    <source>
        <dbReference type="EMBL" id="MBG6289502.1"/>
    </source>
</evidence>
<evidence type="ECO:0000313" key="4">
    <source>
        <dbReference type="Proteomes" id="UP000608450"/>
    </source>
</evidence>
<dbReference type="RefSeq" id="WP_024763201.1">
    <property type="nucleotide sequence ID" value="NZ_CP049140.1"/>
</dbReference>
<dbReference type="Proteomes" id="UP000501063">
    <property type="component" value="Chromosome"/>
</dbReference>
<dbReference type="EMBL" id="JADTFC010000050">
    <property type="protein sequence ID" value="MBG6289502.1"/>
    <property type="molecule type" value="Genomic_DNA"/>
</dbReference>
<dbReference type="AlphaFoldDB" id="A0A6G6IUN6"/>
<evidence type="ECO:0000313" key="2">
    <source>
        <dbReference type="EMBL" id="QIE86769.1"/>
    </source>
</evidence>
<dbReference type="Pfam" id="PF07102">
    <property type="entry name" value="YbcO"/>
    <property type="match status" value="1"/>
</dbReference>
<protein>
    <submittedName>
        <fullName evidence="2">DUF1364 domain-containing protein</fullName>
    </submittedName>
    <submittedName>
        <fullName evidence="1">DUF1364 family protein</fullName>
    </submittedName>
</protein>
<dbReference type="KEGG" id="pnt:G5B91_10985"/>
<sequence>MKIVSKKLRDSARGQECTLRLPGICSFDPERTVLCHLPVGMKGVGMKSPDLFAVFADDCCHAVLDGRAPGSIDGRDILRALAETQMKWVEMGLLTVRGAA</sequence>
<keyword evidence="4" id="KW-1185">Reference proteome</keyword>
<dbReference type="Gene3D" id="3.30.50.20">
    <property type="entry name" value="prophage-derive protein ybcO"/>
    <property type="match status" value="1"/>
</dbReference>
<dbReference type="EMBL" id="CP049140">
    <property type="protein sequence ID" value="QIE86769.1"/>
    <property type="molecule type" value="Genomic_DNA"/>
</dbReference>
<evidence type="ECO:0000313" key="3">
    <source>
        <dbReference type="Proteomes" id="UP000501063"/>
    </source>
</evidence>
<dbReference type="Proteomes" id="UP000608450">
    <property type="component" value="Unassembled WGS sequence"/>
</dbReference>
<name>A0A6G6IUN6_PSENT</name>
<proteinExistence type="predicted"/>